<proteinExistence type="predicted"/>
<name>A0A655EPS8_SALET</name>
<protein>
    <submittedName>
        <fullName evidence="1">Uncharacterized protein</fullName>
    </submittedName>
</protein>
<sequence>MGLRHQLAHTLQITFLQRACRFNGARIFAQYMANAFCDYRVQFAGNGIERLKADIAQGRLLEETGAGFALFTAGIILAAHQRALKVTIDDHHGDTFRHGNRFGAERTAINQQRMIFFAERRDELIHNAAVTADKLVLGLLSVERNLRAVQRQVIKLLEDGAHRHFQRGGGA</sequence>
<evidence type="ECO:0000313" key="1">
    <source>
        <dbReference type="EMBL" id="CNV30187.1"/>
    </source>
</evidence>
<organism evidence="1 2">
    <name type="scientific">Salmonella enterica subsp. enterica serovar Bovismorbificans</name>
    <dbReference type="NCBI Taxonomy" id="58097"/>
    <lineage>
        <taxon>Bacteria</taxon>
        <taxon>Pseudomonadati</taxon>
        <taxon>Pseudomonadota</taxon>
        <taxon>Gammaproteobacteria</taxon>
        <taxon>Enterobacterales</taxon>
        <taxon>Enterobacteriaceae</taxon>
        <taxon>Salmonella</taxon>
    </lineage>
</organism>
<dbReference type="Proteomes" id="UP000042394">
    <property type="component" value="Unassembled WGS sequence"/>
</dbReference>
<dbReference type="EMBL" id="CQPD01000096">
    <property type="protein sequence ID" value="CNV30187.1"/>
    <property type="molecule type" value="Genomic_DNA"/>
</dbReference>
<dbReference type="AlphaFoldDB" id="A0A655EPS8"/>
<gene>
    <name evidence="1" type="ORF">ERS008207_04899</name>
</gene>
<reference evidence="1 2" key="1">
    <citation type="submission" date="2015-03" db="EMBL/GenBank/DDBJ databases">
        <authorList>
            <consortium name="Pathogen Informatics"/>
        </authorList>
    </citation>
    <scope>NUCLEOTIDE SEQUENCE [LARGE SCALE GENOMIC DNA]</scope>
    <source>
        <strain evidence="1 2">D4891</strain>
    </source>
</reference>
<accession>A0A655EPS8</accession>
<evidence type="ECO:0000313" key="2">
    <source>
        <dbReference type="Proteomes" id="UP000042394"/>
    </source>
</evidence>